<dbReference type="CDD" id="cd03299">
    <property type="entry name" value="ABC_ModC_like"/>
    <property type="match status" value="1"/>
</dbReference>
<comment type="similarity">
    <text evidence="6">Belongs to the ABC transporter superfamily. Sulfate/tungstate importer (TC 3.A.1.6) family.</text>
</comment>
<keyword evidence="4" id="KW-0547">Nucleotide-binding</keyword>
<comment type="function">
    <text evidence="11">Part of the ABC transporter complex WtpABC involved in molybdate/tungstate import. Responsible for energy coupling to the transport system.</text>
</comment>
<reference evidence="14 15" key="2">
    <citation type="journal article" date="2014" name="Int. J. Syst. Evol. Microbiol.">
        <title>Methanobacterium paludis sp. nov. and a novel strain of Methanobacterium lacus isolated from northern peatlands.</title>
        <authorList>
            <person name="Cadillo-Quiroz H."/>
            <person name="Brauer S.L."/>
            <person name="Goodson N."/>
            <person name="Yavitt J.B."/>
            <person name="Zinder S.H."/>
        </authorList>
    </citation>
    <scope>NUCLEOTIDE SEQUENCE [LARGE SCALE GENOMIC DNA]</scope>
    <source>
        <strain evidence="14 15">AL-21</strain>
    </source>
</reference>
<dbReference type="Pfam" id="PF00005">
    <property type="entry name" value="ABC_tran"/>
    <property type="match status" value="1"/>
</dbReference>
<dbReference type="InterPro" id="IPR053428">
    <property type="entry name" value="Molybdate/tungstate_ABC-ATPase"/>
</dbReference>
<dbReference type="NCBIfam" id="NF040840">
    <property type="entry name" value="tungstate_WtpC"/>
    <property type="match status" value="1"/>
</dbReference>
<dbReference type="SUPFAM" id="SSF52540">
    <property type="entry name" value="P-loop containing nucleoside triphosphate hydrolases"/>
    <property type="match status" value="1"/>
</dbReference>
<dbReference type="GeneID" id="10277541"/>
<evidence type="ECO:0000259" key="13">
    <source>
        <dbReference type="PROSITE" id="PS51866"/>
    </source>
</evidence>
<sequence>MIKIEHLSKDWKEFKINDVTLEINEDEYFVFLGPSGSGKTMLLELIAGMWTPDSGKIYINNQDVTNFPPEKRGVGFVYQNYMLFPHKTVFENIAFGLNIRKVDKKKIEEQVGEMMDLFGISHLAHRLPRTLSGGEQQRTALARALIIRPKVLLMDEPLSALDRITREELIREFKKIHEEFNITIIQVTHNFDEALQLAERIAIIKQGTVSQVGSTDEVFRRPKDEFVADFVGTENIIRGVATDGEENLTSVDTGNIVVESTEHKTGKVHFTIRPEAITVSTSRITTSARNEFKGKLTEIYDLGTIIKLTVDVGEQFVLVLTRQSFDDLELNIGKEVFISFKATAVNLF</sequence>
<dbReference type="AlphaFoldDB" id="F0T5U4"/>
<dbReference type="Gene3D" id="3.40.50.300">
    <property type="entry name" value="P-loop containing nucleotide triphosphate hydrolases"/>
    <property type="match status" value="1"/>
</dbReference>
<comment type="subunit">
    <text evidence="7">The complex is composed of two ATP-binding proteins (WtpC), two transmembrane proteins (WtpB) and a solute-binding protein (WtpA).</text>
</comment>
<evidence type="ECO:0000313" key="14">
    <source>
        <dbReference type="EMBL" id="ADZ09337.1"/>
    </source>
</evidence>
<dbReference type="HOGENOM" id="CLU_000604_1_1_2"/>
<dbReference type="FunFam" id="3.40.50.300:FF:000425">
    <property type="entry name" value="Probable ABC transporter, ATP-binding subunit"/>
    <property type="match status" value="1"/>
</dbReference>
<dbReference type="Gene3D" id="2.40.50.100">
    <property type="match status" value="1"/>
</dbReference>
<dbReference type="RefSeq" id="WP_013644688.1">
    <property type="nucleotide sequence ID" value="NC_015216.1"/>
</dbReference>
<evidence type="ECO:0000256" key="8">
    <source>
        <dbReference type="ARBA" id="ARBA00039025"/>
    </source>
</evidence>
<evidence type="ECO:0000313" key="15">
    <source>
        <dbReference type="Proteomes" id="UP000007490"/>
    </source>
</evidence>
<evidence type="ECO:0000256" key="6">
    <source>
        <dbReference type="ARBA" id="ARBA00038307"/>
    </source>
</evidence>
<dbReference type="GO" id="GO:0015689">
    <property type="term" value="P:molybdate ion transport"/>
    <property type="evidence" value="ECO:0007669"/>
    <property type="project" value="InterPro"/>
</dbReference>
<feature type="domain" description="ABC transporter" evidence="12">
    <location>
        <begin position="2"/>
        <end position="231"/>
    </location>
</feature>
<name>F0T5U4_METLA</name>
<dbReference type="PROSITE" id="PS51866">
    <property type="entry name" value="MOP"/>
    <property type="match status" value="1"/>
</dbReference>
<gene>
    <name evidence="14" type="ordered locus">Metbo_1092</name>
</gene>
<evidence type="ECO:0000256" key="7">
    <source>
        <dbReference type="ARBA" id="ARBA00038781"/>
    </source>
</evidence>
<dbReference type="PANTHER" id="PTHR42781">
    <property type="entry name" value="SPERMIDINE/PUTRESCINE IMPORT ATP-BINDING PROTEIN POTA"/>
    <property type="match status" value="1"/>
</dbReference>
<keyword evidence="2" id="KW-0813">Transport</keyword>
<dbReference type="GO" id="GO:0005524">
    <property type="term" value="F:ATP binding"/>
    <property type="evidence" value="ECO:0007669"/>
    <property type="project" value="UniProtKB-KW"/>
</dbReference>
<organism evidence="14 15">
    <name type="scientific">Methanobacterium lacus (strain AL-21)</name>
    <dbReference type="NCBI Taxonomy" id="877455"/>
    <lineage>
        <taxon>Archaea</taxon>
        <taxon>Methanobacteriati</taxon>
        <taxon>Methanobacteriota</taxon>
        <taxon>Methanomada group</taxon>
        <taxon>Methanobacteria</taxon>
        <taxon>Methanobacteriales</taxon>
        <taxon>Methanobacteriaceae</taxon>
        <taxon>Methanobacterium</taxon>
    </lineage>
</organism>
<dbReference type="InterPro" id="IPR008995">
    <property type="entry name" value="Mo/tungstate-bd_C_term_dom"/>
</dbReference>
<dbReference type="GO" id="GO:0016887">
    <property type="term" value="F:ATP hydrolysis activity"/>
    <property type="evidence" value="ECO:0007669"/>
    <property type="project" value="InterPro"/>
</dbReference>
<dbReference type="GO" id="GO:0005886">
    <property type="term" value="C:plasma membrane"/>
    <property type="evidence" value="ECO:0007669"/>
    <property type="project" value="UniProtKB-SubCell"/>
</dbReference>
<dbReference type="SMART" id="SM00382">
    <property type="entry name" value="AAA"/>
    <property type="match status" value="1"/>
</dbReference>
<dbReference type="KEGG" id="mel:Metbo_1092"/>
<keyword evidence="15" id="KW-1185">Reference proteome</keyword>
<feature type="domain" description="Mop" evidence="13">
    <location>
        <begin position="285"/>
        <end position="348"/>
    </location>
</feature>
<dbReference type="PANTHER" id="PTHR42781:SF4">
    <property type="entry name" value="SPERMIDINE_PUTRESCINE IMPORT ATP-BINDING PROTEIN POTA"/>
    <property type="match status" value="1"/>
</dbReference>
<dbReference type="EMBL" id="CP002551">
    <property type="protein sequence ID" value="ADZ09337.1"/>
    <property type="molecule type" value="Genomic_DNA"/>
</dbReference>
<dbReference type="GO" id="GO:1901238">
    <property type="term" value="F:ABC-type tungstate transporter activity"/>
    <property type="evidence" value="ECO:0007669"/>
    <property type="project" value="UniProtKB-EC"/>
</dbReference>
<evidence type="ECO:0000256" key="3">
    <source>
        <dbReference type="ARBA" id="ARBA00022505"/>
    </source>
</evidence>
<dbReference type="InterPro" id="IPR050093">
    <property type="entry name" value="ABC_SmlMolc_Importer"/>
</dbReference>
<dbReference type="InterPro" id="IPR005116">
    <property type="entry name" value="Transp-assoc_OB_typ1"/>
</dbReference>
<evidence type="ECO:0000259" key="12">
    <source>
        <dbReference type="PROSITE" id="PS50893"/>
    </source>
</evidence>
<evidence type="ECO:0000256" key="9">
    <source>
        <dbReference type="ARBA" id="ARBA00041133"/>
    </source>
</evidence>
<keyword evidence="3" id="KW-0500">Molybdenum</keyword>
<dbReference type="OrthoDB" id="18368at2157"/>
<dbReference type="Proteomes" id="UP000007490">
    <property type="component" value="Chromosome"/>
</dbReference>
<evidence type="ECO:0000256" key="5">
    <source>
        <dbReference type="ARBA" id="ARBA00022840"/>
    </source>
</evidence>
<protein>
    <recommendedName>
        <fullName evidence="9">Molybdate/tungstate import ATP-binding protein WtpC</fullName>
        <ecNumber evidence="8">7.3.2.6</ecNumber>
    </recommendedName>
</protein>
<reference evidence="15" key="1">
    <citation type="submission" date="2011-02" db="EMBL/GenBank/DDBJ databases">
        <title>Complete sequence of Methanobacterium sp. AL-21.</title>
        <authorList>
            <consortium name="US DOE Joint Genome Institute"/>
            <person name="Lucas S."/>
            <person name="Copeland A."/>
            <person name="Lapidus A."/>
            <person name="Cheng J.-F."/>
            <person name="Goodwin L."/>
            <person name="Pitluck S."/>
            <person name="Chertkov O."/>
            <person name="Detter J.C."/>
            <person name="Han C."/>
            <person name="Tapia R."/>
            <person name="Land M."/>
            <person name="Hauser L."/>
            <person name="Kyrpides N."/>
            <person name="Ivanova N."/>
            <person name="Mikhailova N."/>
            <person name="Pagani I."/>
            <person name="Cadillo-Quiroz H."/>
            <person name="Imachi H."/>
            <person name="Zinder S."/>
            <person name="Liu W."/>
            <person name="Woyke T."/>
        </authorList>
    </citation>
    <scope>NUCLEOTIDE SEQUENCE [LARGE SCALE GENOMIC DNA]</scope>
    <source>
        <strain evidence="15">AL-21</strain>
    </source>
</reference>
<proteinExistence type="inferred from homology"/>
<dbReference type="InterPro" id="IPR003593">
    <property type="entry name" value="AAA+_ATPase"/>
</dbReference>
<evidence type="ECO:0000256" key="4">
    <source>
        <dbReference type="ARBA" id="ARBA00022741"/>
    </source>
</evidence>
<dbReference type="Pfam" id="PF03459">
    <property type="entry name" value="TOBE"/>
    <property type="match status" value="1"/>
</dbReference>
<dbReference type="EC" id="7.3.2.6" evidence="8"/>
<evidence type="ECO:0000256" key="10">
    <source>
        <dbReference type="ARBA" id="ARBA00047936"/>
    </source>
</evidence>
<dbReference type="PROSITE" id="PS50893">
    <property type="entry name" value="ABC_TRANSPORTER_2"/>
    <property type="match status" value="1"/>
</dbReference>
<keyword evidence="14" id="KW-0378">Hydrolase</keyword>
<dbReference type="eggNOG" id="arCOG00177">
    <property type="taxonomic scope" value="Archaea"/>
</dbReference>
<dbReference type="InterPro" id="IPR004606">
    <property type="entry name" value="Mop_domain"/>
</dbReference>
<comment type="catalytic activity">
    <reaction evidence="10">
        <text>tungstate(in) + ATP + H2O = tungstate(out) + ADP + phosphate + H(+)</text>
        <dbReference type="Rhea" id="RHEA:35027"/>
        <dbReference type="ChEBI" id="CHEBI:15377"/>
        <dbReference type="ChEBI" id="CHEBI:15378"/>
        <dbReference type="ChEBI" id="CHEBI:30616"/>
        <dbReference type="ChEBI" id="CHEBI:43474"/>
        <dbReference type="ChEBI" id="CHEBI:46502"/>
        <dbReference type="ChEBI" id="CHEBI:456216"/>
        <dbReference type="EC" id="7.3.2.6"/>
    </reaction>
</comment>
<evidence type="ECO:0000256" key="1">
    <source>
        <dbReference type="ARBA" id="ARBA00004202"/>
    </source>
</evidence>
<accession>F0T5U4</accession>
<dbReference type="InterPro" id="IPR027417">
    <property type="entry name" value="P-loop_NTPase"/>
</dbReference>
<evidence type="ECO:0000256" key="11">
    <source>
        <dbReference type="ARBA" id="ARBA00057369"/>
    </source>
</evidence>
<dbReference type="STRING" id="877455.Metbo_1092"/>
<dbReference type="SUPFAM" id="SSF50331">
    <property type="entry name" value="MOP-like"/>
    <property type="match status" value="1"/>
</dbReference>
<dbReference type="InterPro" id="IPR003439">
    <property type="entry name" value="ABC_transporter-like_ATP-bd"/>
</dbReference>
<keyword evidence="5" id="KW-0067">ATP-binding</keyword>
<comment type="subcellular location">
    <subcellularLocation>
        <location evidence="1">Cell membrane</location>
        <topology evidence="1">Peripheral membrane protein</topology>
    </subcellularLocation>
</comment>
<evidence type="ECO:0000256" key="2">
    <source>
        <dbReference type="ARBA" id="ARBA00022448"/>
    </source>
</evidence>